<evidence type="ECO:0000313" key="3">
    <source>
        <dbReference type="Proteomes" id="UP001498771"/>
    </source>
</evidence>
<accession>A0ABR1F5G9</accession>
<dbReference type="GeneID" id="90039651"/>
<gene>
    <name evidence="2" type="ORF">BZA70DRAFT_289731</name>
</gene>
<comment type="caution">
    <text evidence="2">The sequence shown here is derived from an EMBL/GenBank/DDBJ whole genome shotgun (WGS) entry which is preliminary data.</text>
</comment>
<keyword evidence="3" id="KW-1185">Reference proteome</keyword>
<protein>
    <submittedName>
        <fullName evidence="2">Uncharacterized protein</fullName>
    </submittedName>
</protein>
<organism evidence="2 3">
    <name type="scientific">Myxozyma melibiosi</name>
    <dbReference type="NCBI Taxonomy" id="54550"/>
    <lineage>
        <taxon>Eukaryota</taxon>
        <taxon>Fungi</taxon>
        <taxon>Dikarya</taxon>
        <taxon>Ascomycota</taxon>
        <taxon>Saccharomycotina</taxon>
        <taxon>Lipomycetes</taxon>
        <taxon>Lipomycetales</taxon>
        <taxon>Lipomycetaceae</taxon>
        <taxon>Myxozyma</taxon>
    </lineage>
</organism>
<feature type="compositionally biased region" description="Pro residues" evidence="1">
    <location>
        <begin position="315"/>
        <end position="324"/>
    </location>
</feature>
<sequence length="416" mass="45045">MSISAPQLTYKTRMSVYEYFGTATSLPANDRWSADKIAGADMTTATDSRTSNSASDVHISVHSCGSKLSAKTDYIPLKMNLVNKIDEEQRGDCQNEFHLEASQDLGSDPATAASQPKYPVCGCGSPMINTNQSNSDRSLPRINGTILDEINQWFAEWSQGEGFDPEVDYDPPCSAVVKPADVEELHGDVDGICDAEDGVCDAYDQARQVAPTGGFLEGKRSEFFDDLWKTLSTGSTASSEHSSSSRSRAVPGIVVTEPSTCDTLQAARQTSADQEDDTVLFHSVRIPRPVTDFRNLEPDMFGHRHGSISSSRSVSPPPPSPPQQLQPENKMSSVEDLPSSRKSKLATFFNLRKSHPPLVDGSETSSSNQALRVLRDRLQQARARVRSLIDVKAGEFAGAIARDAGRGRGGKVTAGK</sequence>
<dbReference type="Proteomes" id="UP001498771">
    <property type="component" value="Unassembled WGS sequence"/>
</dbReference>
<name>A0ABR1F5G9_9ASCO</name>
<evidence type="ECO:0000256" key="1">
    <source>
        <dbReference type="SAM" id="MobiDB-lite"/>
    </source>
</evidence>
<evidence type="ECO:0000313" key="2">
    <source>
        <dbReference type="EMBL" id="KAK7205089.1"/>
    </source>
</evidence>
<feature type="region of interest" description="Disordered" evidence="1">
    <location>
        <begin position="293"/>
        <end position="339"/>
    </location>
</feature>
<reference evidence="2 3" key="1">
    <citation type="submission" date="2024-03" db="EMBL/GenBank/DDBJ databases">
        <title>Genome-scale model development and genomic sequencing of the oleaginous clade Lipomyces.</title>
        <authorList>
            <consortium name="Lawrence Berkeley National Laboratory"/>
            <person name="Czajka J.J."/>
            <person name="Han Y."/>
            <person name="Kim J."/>
            <person name="Mondo S.J."/>
            <person name="Hofstad B.A."/>
            <person name="Robles A."/>
            <person name="Haridas S."/>
            <person name="Riley R."/>
            <person name="LaButti K."/>
            <person name="Pangilinan J."/>
            <person name="Andreopoulos W."/>
            <person name="Lipzen A."/>
            <person name="Yan J."/>
            <person name="Wang M."/>
            <person name="Ng V."/>
            <person name="Grigoriev I.V."/>
            <person name="Spatafora J.W."/>
            <person name="Magnuson J.K."/>
            <person name="Baker S.E."/>
            <person name="Pomraning K.R."/>
        </authorList>
    </citation>
    <scope>NUCLEOTIDE SEQUENCE [LARGE SCALE GENOMIC DNA]</scope>
    <source>
        <strain evidence="2 3">Phaff 52-87</strain>
    </source>
</reference>
<dbReference type="RefSeq" id="XP_064768122.1">
    <property type="nucleotide sequence ID" value="XM_064914139.1"/>
</dbReference>
<proteinExistence type="predicted"/>
<dbReference type="EMBL" id="JBBJBU010000006">
    <property type="protein sequence ID" value="KAK7205089.1"/>
    <property type="molecule type" value="Genomic_DNA"/>
</dbReference>